<reference evidence="4" key="1">
    <citation type="journal article" date="2019" name="Curr. Biol.">
        <title>Genome Sequence of Striga asiatica Provides Insight into the Evolution of Plant Parasitism.</title>
        <authorList>
            <person name="Yoshida S."/>
            <person name="Kim S."/>
            <person name="Wafula E.K."/>
            <person name="Tanskanen J."/>
            <person name="Kim Y.M."/>
            <person name="Honaas L."/>
            <person name="Yang Z."/>
            <person name="Spallek T."/>
            <person name="Conn C.E."/>
            <person name="Ichihashi Y."/>
            <person name="Cheong K."/>
            <person name="Cui S."/>
            <person name="Der J.P."/>
            <person name="Gundlach H."/>
            <person name="Jiao Y."/>
            <person name="Hori C."/>
            <person name="Ishida J.K."/>
            <person name="Kasahara H."/>
            <person name="Kiba T."/>
            <person name="Kim M.S."/>
            <person name="Koo N."/>
            <person name="Laohavisit A."/>
            <person name="Lee Y.H."/>
            <person name="Lumba S."/>
            <person name="McCourt P."/>
            <person name="Mortimer J.C."/>
            <person name="Mutuku J.M."/>
            <person name="Nomura T."/>
            <person name="Sasaki-Sekimoto Y."/>
            <person name="Seto Y."/>
            <person name="Wang Y."/>
            <person name="Wakatake T."/>
            <person name="Sakakibara H."/>
            <person name="Demura T."/>
            <person name="Yamaguchi S."/>
            <person name="Yoneyama K."/>
            <person name="Manabe R.I."/>
            <person name="Nelson D.C."/>
            <person name="Schulman A.H."/>
            <person name="Timko M.P."/>
            <person name="dePamphilis C.W."/>
            <person name="Choi D."/>
            <person name="Shirasu K."/>
        </authorList>
    </citation>
    <scope>NUCLEOTIDE SEQUENCE [LARGE SCALE GENOMIC DNA]</scope>
    <source>
        <strain evidence="4">cv. UVA1</strain>
    </source>
</reference>
<feature type="domain" description="DUF7086" evidence="2">
    <location>
        <begin position="109"/>
        <end position="185"/>
    </location>
</feature>
<dbReference type="EMBL" id="BKCP01003335">
    <property type="protein sequence ID" value="GER28962.1"/>
    <property type="molecule type" value="Genomic_DNA"/>
</dbReference>
<dbReference type="PANTHER" id="PTHR34272:SF1">
    <property type="entry name" value="EXPRESSED PROTEIN"/>
    <property type="match status" value="1"/>
</dbReference>
<sequence>MDNTTTINGQDLSSDDNHADLLTLSLSTFHRTPAAPPPPLLINPALSAFHHPLPPPPSAAISIPSPSSSVARPRRQRRNPSRTPSAGKSPTIPPPYPWATDRRATVHSLDYLISRQISAVSGDVECKRCERRYSVEFDLRQKFSEVGSYIAAHKSSMHQRAPAGWCSPALLRCRFCEQDNSARPLDPQGPFDI</sequence>
<keyword evidence="4" id="KW-1185">Reference proteome</keyword>
<dbReference type="PANTHER" id="PTHR34272">
    <property type="entry name" value="EXPRESSED PROTEIN"/>
    <property type="match status" value="1"/>
</dbReference>
<dbReference type="OrthoDB" id="1900495at2759"/>
<organism evidence="3 4">
    <name type="scientific">Striga asiatica</name>
    <name type="common">Asiatic witchweed</name>
    <name type="synonym">Buchnera asiatica</name>
    <dbReference type="NCBI Taxonomy" id="4170"/>
    <lineage>
        <taxon>Eukaryota</taxon>
        <taxon>Viridiplantae</taxon>
        <taxon>Streptophyta</taxon>
        <taxon>Embryophyta</taxon>
        <taxon>Tracheophyta</taxon>
        <taxon>Spermatophyta</taxon>
        <taxon>Magnoliopsida</taxon>
        <taxon>eudicotyledons</taxon>
        <taxon>Gunneridae</taxon>
        <taxon>Pentapetalae</taxon>
        <taxon>asterids</taxon>
        <taxon>lamiids</taxon>
        <taxon>Lamiales</taxon>
        <taxon>Orobanchaceae</taxon>
        <taxon>Buchnereae</taxon>
        <taxon>Striga</taxon>
    </lineage>
</organism>
<evidence type="ECO:0000313" key="3">
    <source>
        <dbReference type="EMBL" id="GER28962.1"/>
    </source>
</evidence>
<feature type="compositionally biased region" description="Low complexity" evidence="1">
    <location>
        <begin position="59"/>
        <end position="71"/>
    </location>
</feature>
<proteinExistence type="predicted"/>
<evidence type="ECO:0000259" key="2">
    <source>
        <dbReference type="Pfam" id="PF23324"/>
    </source>
</evidence>
<comment type="caution">
    <text evidence="3">The sequence shown here is derived from an EMBL/GenBank/DDBJ whole genome shotgun (WGS) entry which is preliminary data.</text>
</comment>
<dbReference type="Pfam" id="PF23324">
    <property type="entry name" value="DUF7086"/>
    <property type="match status" value="1"/>
</dbReference>
<gene>
    <name evidence="3" type="ORF">STAS_04789</name>
</gene>
<evidence type="ECO:0000313" key="4">
    <source>
        <dbReference type="Proteomes" id="UP000325081"/>
    </source>
</evidence>
<dbReference type="InterPro" id="IPR055513">
    <property type="entry name" value="DUF7086"/>
</dbReference>
<feature type="region of interest" description="Disordered" evidence="1">
    <location>
        <begin position="57"/>
        <end position="99"/>
    </location>
</feature>
<dbReference type="AlphaFoldDB" id="A0A5A7P8C0"/>
<evidence type="ECO:0000256" key="1">
    <source>
        <dbReference type="SAM" id="MobiDB-lite"/>
    </source>
</evidence>
<protein>
    <submittedName>
        <fullName evidence="3">Hydroxyproline-rich glycoprotein family protein</fullName>
    </submittedName>
</protein>
<accession>A0A5A7P8C0</accession>
<name>A0A5A7P8C0_STRAF</name>
<dbReference type="Proteomes" id="UP000325081">
    <property type="component" value="Unassembled WGS sequence"/>
</dbReference>